<organism evidence="1 2">
    <name type="scientific">Candidatus Ichthyocystis hellenicum</name>
    <dbReference type="NCBI Taxonomy" id="1561003"/>
    <lineage>
        <taxon>Bacteria</taxon>
        <taxon>Pseudomonadati</taxon>
        <taxon>Pseudomonadota</taxon>
        <taxon>Betaproteobacteria</taxon>
        <taxon>Burkholderiales</taxon>
        <taxon>Candidatus Ichthyocystis</taxon>
    </lineage>
</organism>
<dbReference type="Proteomes" id="UP000198651">
    <property type="component" value="Chromosome I"/>
</dbReference>
<accession>A0A0S4M3T8</accession>
<gene>
    <name evidence="1" type="ORF">Ark11_0840</name>
</gene>
<evidence type="ECO:0000313" key="1">
    <source>
        <dbReference type="EMBL" id="CUT17663.1"/>
    </source>
</evidence>
<protein>
    <submittedName>
        <fullName evidence="1">Uncharacterized protein</fullName>
    </submittedName>
</protein>
<dbReference type="EMBL" id="LN906597">
    <property type="protein sequence ID" value="CUT17663.1"/>
    <property type="molecule type" value="Genomic_DNA"/>
</dbReference>
<evidence type="ECO:0000313" key="2">
    <source>
        <dbReference type="Proteomes" id="UP000198651"/>
    </source>
</evidence>
<sequence length="31" mass="3655">MVSFKNYMKISNTDQCRWLSIVGRVTFGILF</sequence>
<name>A0A0S4M3T8_9BURK</name>
<reference evidence="2" key="1">
    <citation type="submission" date="2015-11" db="EMBL/GenBank/DDBJ databases">
        <authorList>
            <person name="Seth-Smith H.M.B."/>
        </authorList>
    </citation>
    <scope>NUCLEOTIDE SEQUENCE [LARGE SCALE GENOMIC DNA]</scope>
    <source>
        <strain evidence="2">2013Ark11</strain>
    </source>
</reference>
<proteinExistence type="predicted"/>
<keyword evidence="2" id="KW-1185">Reference proteome</keyword>
<dbReference type="AlphaFoldDB" id="A0A0S4M3T8"/>